<evidence type="ECO:0000313" key="2">
    <source>
        <dbReference type="Proteomes" id="UP001215503"/>
    </source>
</evidence>
<proteinExistence type="predicted"/>
<dbReference type="EMBL" id="JARHUD010000006">
    <property type="protein sequence ID" value="MDF2096486.1"/>
    <property type="molecule type" value="Genomic_DNA"/>
</dbReference>
<dbReference type="RefSeq" id="WP_275822972.1">
    <property type="nucleotide sequence ID" value="NZ_JARHUD010000006.1"/>
</dbReference>
<protein>
    <submittedName>
        <fullName evidence="1">Uncharacterized protein</fullName>
    </submittedName>
</protein>
<organism evidence="1 2">
    <name type="scientific">Aquibaculum arenosum</name>
    <dbReference type="NCBI Taxonomy" id="3032591"/>
    <lineage>
        <taxon>Bacteria</taxon>
        <taxon>Pseudomonadati</taxon>
        <taxon>Pseudomonadota</taxon>
        <taxon>Alphaproteobacteria</taxon>
        <taxon>Rhodospirillales</taxon>
        <taxon>Rhodovibrionaceae</taxon>
        <taxon>Aquibaculum</taxon>
    </lineage>
</organism>
<name>A0ABT5YNE2_9PROT</name>
<sequence length="293" mass="33394">MWWIDDRGRWNPLGEAAESEATGGHNTVLDTPLGRDMMYRHFGMLRLEETSHRIVVSWDIRHVCEAALNEACNYLRQVRVPVLLRFCFVGWHEELHAKGGSALDRMRWTRAYSGVTPLPRPSILQRSLSEAMNTHNGFSLLLKGLQDSDGYLTAELRAEFECRGLMDKLVLFAEEDANLLFSHIGANSALRQVFGEAWAAEAKGRPYDFAPCADGLLRRVWDPYKPTLESAQPRFDHVRTLISPPQGESHWVTYKRLLVPYRQPGQGRGLALLSRLTRAVAIPFMDPHRVTWS</sequence>
<gene>
    <name evidence="1" type="ORF">P2G67_10905</name>
</gene>
<evidence type="ECO:0000313" key="1">
    <source>
        <dbReference type="EMBL" id="MDF2096486.1"/>
    </source>
</evidence>
<dbReference type="Proteomes" id="UP001215503">
    <property type="component" value="Unassembled WGS sequence"/>
</dbReference>
<reference evidence="1 2" key="1">
    <citation type="submission" date="2023-03" db="EMBL/GenBank/DDBJ databases">
        <title>Fodinicurvata sp. CAU 1616 isolated from sea sendiment.</title>
        <authorList>
            <person name="Kim W."/>
        </authorList>
    </citation>
    <scope>NUCLEOTIDE SEQUENCE [LARGE SCALE GENOMIC DNA]</scope>
    <source>
        <strain evidence="1 2">CAU 1616</strain>
    </source>
</reference>
<comment type="caution">
    <text evidence="1">The sequence shown here is derived from an EMBL/GenBank/DDBJ whole genome shotgun (WGS) entry which is preliminary data.</text>
</comment>
<keyword evidence="2" id="KW-1185">Reference proteome</keyword>
<accession>A0ABT5YNE2</accession>